<keyword evidence="14" id="KW-1185">Reference proteome</keyword>
<keyword evidence="6" id="KW-0539">Nucleus</keyword>
<dbReference type="InterPro" id="IPR057932">
    <property type="entry name" value="Spectrin_SYNE1_3"/>
</dbReference>
<dbReference type="InterPro" id="IPR012315">
    <property type="entry name" value="KASH"/>
</dbReference>
<dbReference type="SUPFAM" id="SSF46966">
    <property type="entry name" value="Spectrin repeat"/>
    <property type="match status" value="2"/>
</dbReference>
<dbReference type="InterPro" id="IPR052403">
    <property type="entry name" value="LINC-complex_assoc"/>
</dbReference>
<evidence type="ECO:0000256" key="7">
    <source>
        <dbReference type="ARBA" id="ARBA00046312"/>
    </source>
</evidence>
<dbReference type="SMART" id="SM01249">
    <property type="entry name" value="KASH"/>
    <property type="match status" value="1"/>
</dbReference>
<dbReference type="GO" id="GO:0007097">
    <property type="term" value="P:nuclear migration"/>
    <property type="evidence" value="ECO:0007669"/>
    <property type="project" value="TreeGrafter"/>
</dbReference>
<accession>A0AAN9H5N0</accession>
<feature type="topological domain" description="Perinuclear space" evidence="8">
    <location>
        <begin position="1093"/>
        <end position="1121"/>
    </location>
</feature>
<dbReference type="Gene3D" id="1.20.58.60">
    <property type="match status" value="3"/>
</dbReference>
<name>A0AAN9H5N0_9TELE</name>
<dbReference type="GO" id="GO:0005737">
    <property type="term" value="C:cytoplasm"/>
    <property type="evidence" value="ECO:0007669"/>
    <property type="project" value="TreeGrafter"/>
</dbReference>
<comment type="subcellular location">
    <subcellularLocation>
        <location evidence="7">Nucleus outer membrane</location>
        <topology evidence="7">Single-pass type IV membrane protein</topology>
    </subcellularLocation>
</comment>
<keyword evidence="3" id="KW-0677">Repeat</keyword>
<keyword evidence="4 11" id="KW-1133">Transmembrane helix</keyword>
<evidence type="ECO:0000256" key="10">
    <source>
        <dbReference type="SAM" id="MobiDB-lite"/>
    </source>
</evidence>
<dbReference type="PANTHER" id="PTHR47535">
    <property type="entry name" value="MUSCLE-SPECIFIC PROTEIN 300 KDA, ISOFORM G"/>
    <property type="match status" value="1"/>
</dbReference>
<dbReference type="CDD" id="cd00176">
    <property type="entry name" value="SPEC"/>
    <property type="match status" value="1"/>
</dbReference>
<evidence type="ECO:0000259" key="12">
    <source>
        <dbReference type="PROSITE" id="PS51049"/>
    </source>
</evidence>
<dbReference type="PROSITE" id="PS51049">
    <property type="entry name" value="KASH"/>
    <property type="match status" value="1"/>
</dbReference>
<dbReference type="InterPro" id="IPR018159">
    <property type="entry name" value="Spectrin/alpha-actinin"/>
</dbReference>
<dbReference type="AlphaFoldDB" id="A0AAN9H5N0"/>
<feature type="region of interest" description="Disordered" evidence="10">
    <location>
        <begin position="911"/>
        <end position="940"/>
    </location>
</feature>
<evidence type="ECO:0000256" key="11">
    <source>
        <dbReference type="SAM" id="Phobius"/>
    </source>
</evidence>
<dbReference type="EMBL" id="JAYKXH010000011">
    <property type="protein sequence ID" value="KAK7152772.1"/>
    <property type="molecule type" value="Genomic_DNA"/>
</dbReference>
<evidence type="ECO:0000256" key="4">
    <source>
        <dbReference type="ARBA" id="ARBA00022989"/>
    </source>
</evidence>
<proteinExistence type="inferred from homology"/>
<dbReference type="Proteomes" id="UP001364617">
    <property type="component" value="Unassembled WGS sequence"/>
</dbReference>
<evidence type="ECO:0000313" key="14">
    <source>
        <dbReference type="Proteomes" id="UP001364617"/>
    </source>
</evidence>
<keyword evidence="5 8" id="KW-0472">Membrane</keyword>
<comment type="similarity">
    <text evidence="1">Belongs to the nesprin family.</text>
</comment>
<dbReference type="SMART" id="SM00150">
    <property type="entry name" value="SPEC"/>
    <property type="match status" value="3"/>
</dbReference>
<dbReference type="PANTHER" id="PTHR47535:SF2">
    <property type="entry name" value="NESPRIN-3"/>
    <property type="match status" value="1"/>
</dbReference>
<evidence type="ECO:0000313" key="13">
    <source>
        <dbReference type="EMBL" id="KAK7152772.1"/>
    </source>
</evidence>
<feature type="transmembrane region" description="Helical" evidence="11">
    <location>
        <begin position="1072"/>
        <end position="1090"/>
    </location>
</feature>
<feature type="coiled-coil region" evidence="9">
    <location>
        <begin position="472"/>
        <end position="499"/>
    </location>
</feature>
<dbReference type="Pfam" id="PF10541">
    <property type="entry name" value="KASH"/>
    <property type="match status" value="1"/>
</dbReference>
<evidence type="ECO:0000256" key="9">
    <source>
        <dbReference type="SAM" id="Coils"/>
    </source>
</evidence>
<dbReference type="GO" id="GO:0051015">
    <property type="term" value="F:actin filament binding"/>
    <property type="evidence" value="ECO:0007669"/>
    <property type="project" value="TreeGrafter"/>
</dbReference>
<evidence type="ECO:0000256" key="5">
    <source>
        <dbReference type="ARBA" id="ARBA00023136"/>
    </source>
</evidence>
<comment type="caution">
    <text evidence="13">The sequence shown here is derived from an EMBL/GenBank/DDBJ whole genome shotgun (WGS) entry which is preliminary data.</text>
</comment>
<dbReference type="InterPro" id="IPR057933">
    <property type="entry name" value="SYNE3_dom"/>
</dbReference>
<gene>
    <name evidence="13" type="ORF">R3I93_010865</name>
</gene>
<evidence type="ECO:0000256" key="1">
    <source>
        <dbReference type="ARBA" id="ARBA00008619"/>
    </source>
</evidence>
<evidence type="ECO:0000256" key="8">
    <source>
        <dbReference type="PROSITE-ProRule" id="PRU00385"/>
    </source>
</evidence>
<dbReference type="GO" id="GO:0005640">
    <property type="term" value="C:nuclear outer membrane"/>
    <property type="evidence" value="ECO:0007669"/>
    <property type="project" value="UniProtKB-SubCell"/>
</dbReference>
<evidence type="ECO:0000256" key="2">
    <source>
        <dbReference type="ARBA" id="ARBA00022692"/>
    </source>
</evidence>
<keyword evidence="9" id="KW-0175">Coiled coil</keyword>
<sequence length="1121" mass="129488">MTQQEQHEFRECLEEAMSWMQAVQERLKQNDNTQGPRSALEVRLRETEKIHSSEPEGHVKMDRVIVASEALLRNGDEEMKNQTHSKLKDLKALWEETLTYIIHCHSRIEWVWLHWSEYLMAHEEFGMWLERMHRALEPLLEMQLGLQEKLWQVDHLQVLHSDIQAQAQFLERLLDEAAGLFNRTEDPSVNEQVQQGLQDAYNHIRDRAQERLALTKKIVEEHQQYQSCFHKFQTWLMSKREEVSRFSDMEDTTQNRLKALQELNASIAQEELTLQHIERLSEGVKANTSPAGAEKITKEMEELRLVWQRLRQMLVEIQEELQSSLDSESEYSNRCKELWADLGKIRSLVQNFSSELESRDGERTEEHLVAQWKAHTRVRNKLTAEEPGVEQLKSRLKELFRFPQDSKNLSDEVLAVVKEYQGVKGRSFRLSSESETRLRQILQDPLHGFSQWSQGVSQVLEASAEVTEFSHIALLVQNIEKLLKNSVQLQERLSLLQVKSDLLSSVFGQEKAADLLEELSGDMRKRELLHSQLQQRKNRLQGLISKTKDFSNAYDSIHKKLTFIKDRFVKTDELQPDILAKKSQADQLRVIRKDLEDCEAHIIALETLVSSNPANRTKFERLYADWKLLYKAVRMKVTESEENIAKHESLHENILNLEKWLMIMRQKLESFRGSDGEWSIDNRQHEAERALGEFPEKELQLHQTEAQGQTVLAKTSEEGKVHIVQDLKRLRESWTSLHTLSLNLYRLLNGHAATGDHDSLSQKTEFLLDRADGHHQDTASDFEVGIATGDKGLEWHQRFLHRSESTDHPEPERNIEANQDRIQIVVSKGIARPGRSEVRRRESYRDQSMDDEVDTGMEEGRTVNRKQEVAYGNDLLSSGGRTGVWVDEHSSGIEDLDIQGKYGFSDDAQTWMRPSQIPPDETSAAYGSTDDDQMGSQGPQRHADLEAQRREFEAWLHKENDKLTGILNNQRSLSAKELRIRQNTLKGLRAGVAWGQSLFTKLMSGQQSKSAEVDIELEELRYRWMLYKSKLQEAGDLRGLLKHKGVSGQEQELVRAGKTNSSLGFLYRVCRVALPLQLLLLALLLLAFLLPMMDEGTSCSLSNNFARSFNIMLRYDGPPPT</sequence>
<feature type="domain" description="KASH" evidence="12">
    <location>
        <begin position="1063"/>
        <end position="1121"/>
    </location>
</feature>
<dbReference type="Pfam" id="PF00435">
    <property type="entry name" value="Spectrin"/>
    <property type="match status" value="1"/>
</dbReference>
<feature type="region of interest" description="Disordered" evidence="10">
    <location>
        <begin position="833"/>
        <end position="856"/>
    </location>
</feature>
<dbReference type="GO" id="GO:0034993">
    <property type="term" value="C:meiotic nuclear membrane microtubule tethering complex"/>
    <property type="evidence" value="ECO:0007669"/>
    <property type="project" value="TreeGrafter"/>
</dbReference>
<dbReference type="Pfam" id="PF25804">
    <property type="entry name" value="SYNE3"/>
    <property type="match status" value="1"/>
</dbReference>
<organism evidence="13 14">
    <name type="scientific">Phoxinus phoxinus</name>
    <name type="common">Eurasian minnow</name>
    <dbReference type="NCBI Taxonomy" id="58324"/>
    <lineage>
        <taxon>Eukaryota</taxon>
        <taxon>Metazoa</taxon>
        <taxon>Chordata</taxon>
        <taxon>Craniata</taxon>
        <taxon>Vertebrata</taxon>
        <taxon>Euteleostomi</taxon>
        <taxon>Actinopterygii</taxon>
        <taxon>Neopterygii</taxon>
        <taxon>Teleostei</taxon>
        <taxon>Ostariophysi</taxon>
        <taxon>Cypriniformes</taxon>
        <taxon>Leuciscidae</taxon>
        <taxon>Phoxininae</taxon>
        <taxon>Phoxinus</taxon>
    </lineage>
</organism>
<dbReference type="InterPro" id="IPR002017">
    <property type="entry name" value="Spectrin_repeat"/>
</dbReference>
<dbReference type="Pfam" id="PF25803">
    <property type="entry name" value="Spectrin_SYNE1_2"/>
    <property type="match status" value="1"/>
</dbReference>
<feature type="topological domain" description="Cytoplasmic" evidence="8">
    <location>
        <begin position="1"/>
        <end position="1071"/>
    </location>
</feature>
<feature type="compositionally biased region" description="Basic and acidic residues" evidence="10">
    <location>
        <begin position="834"/>
        <end position="848"/>
    </location>
</feature>
<keyword evidence="2 8" id="KW-0812">Transmembrane</keyword>
<reference evidence="13 14" key="1">
    <citation type="submission" date="2024-02" db="EMBL/GenBank/DDBJ databases">
        <title>Chromosome-level genome assembly of the Eurasian Minnow (Phoxinus phoxinus).</title>
        <authorList>
            <person name="Oriowo T.O."/>
            <person name="Martin S."/>
            <person name="Stange M."/>
            <person name="Chrysostomakis Y."/>
            <person name="Brown T."/>
            <person name="Winkler S."/>
            <person name="Kukowka S."/>
            <person name="Myers E.W."/>
            <person name="Bohne A."/>
        </authorList>
    </citation>
    <scope>NUCLEOTIDE SEQUENCE [LARGE SCALE GENOMIC DNA]</scope>
    <source>
        <strain evidence="13">ZFMK-TIS-60720</strain>
        <tissue evidence="13">Whole Organism</tissue>
    </source>
</reference>
<evidence type="ECO:0000256" key="6">
    <source>
        <dbReference type="ARBA" id="ARBA00023242"/>
    </source>
</evidence>
<feature type="coiled-coil region" evidence="9">
    <location>
        <begin position="260"/>
        <end position="320"/>
    </location>
</feature>
<evidence type="ECO:0000256" key="3">
    <source>
        <dbReference type="ARBA" id="ARBA00022737"/>
    </source>
</evidence>
<protein>
    <recommendedName>
        <fullName evidence="12">KASH domain-containing protein</fullName>
    </recommendedName>
</protein>